<keyword evidence="2" id="KW-1133">Transmembrane helix</keyword>
<evidence type="ECO:0000313" key="4">
    <source>
        <dbReference type="EMBL" id="ROW06218.1"/>
    </source>
</evidence>
<name>A0A423WSE3_9PEZI</name>
<comment type="caution">
    <text evidence="4">The sequence shown here is derived from an EMBL/GenBank/DDBJ whole genome shotgun (WGS) entry which is preliminary data.</text>
</comment>
<feature type="signal peptide" evidence="3">
    <location>
        <begin position="1"/>
        <end position="29"/>
    </location>
</feature>
<feature type="transmembrane region" description="Helical" evidence="2">
    <location>
        <begin position="262"/>
        <end position="285"/>
    </location>
</feature>
<feature type="compositionally biased region" description="Basic and acidic residues" evidence="1">
    <location>
        <begin position="338"/>
        <end position="351"/>
    </location>
</feature>
<dbReference type="EMBL" id="LKEA01000011">
    <property type="protein sequence ID" value="ROW06218.1"/>
    <property type="molecule type" value="Genomic_DNA"/>
</dbReference>
<proteinExistence type="predicted"/>
<evidence type="ECO:0000256" key="3">
    <source>
        <dbReference type="SAM" id="SignalP"/>
    </source>
</evidence>
<protein>
    <submittedName>
        <fullName evidence="4">Uncharacterized protein</fullName>
    </submittedName>
</protein>
<evidence type="ECO:0000313" key="5">
    <source>
        <dbReference type="Proteomes" id="UP000283895"/>
    </source>
</evidence>
<keyword evidence="2" id="KW-0812">Transmembrane</keyword>
<dbReference type="OrthoDB" id="3009728at2759"/>
<feature type="region of interest" description="Disordered" evidence="1">
    <location>
        <begin position="324"/>
        <end position="352"/>
    </location>
</feature>
<accession>A0A423WSE3</accession>
<evidence type="ECO:0000256" key="2">
    <source>
        <dbReference type="SAM" id="Phobius"/>
    </source>
</evidence>
<keyword evidence="3" id="KW-0732">Signal</keyword>
<dbReference type="AlphaFoldDB" id="A0A423WSE3"/>
<feature type="transmembrane region" description="Helical" evidence="2">
    <location>
        <begin position="220"/>
        <end position="241"/>
    </location>
</feature>
<feature type="chain" id="PRO_5019153117" evidence="3">
    <location>
        <begin position="30"/>
        <end position="471"/>
    </location>
</feature>
<keyword evidence="5" id="KW-1185">Reference proteome</keyword>
<gene>
    <name evidence="4" type="ORF">VMCG_04557</name>
</gene>
<organism evidence="4 5">
    <name type="scientific">Cytospora schulzeri</name>
    <dbReference type="NCBI Taxonomy" id="448051"/>
    <lineage>
        <taxon>Eukaryota</taxon>
        <taxon>Fungi</taxon>
        <taxon>Dikarya</taxon>
        <taxon>Ascomycota</taxon>
        <taxon>Pezizomycotina</taxon>
        <taxon>Sordariomycetes</taxon>
        <taxon>Sordariomycetidae</taxon>
        <taxon>Diaporthales</taxon>
        <taxon>Cytosporaceae</taxon>
        <taxon>Cytospora</taxon>
    </lineage>
</organism>
<reference evidence="4 5" key="1">
    <citation type="submission" date="2015-09" db="EMBL/GenBank/DDBJ databases">
        <title>Host preference determinants of Valsa canker pathogens revealed by comparative genomics.</title>
        <authorList>
            <person name="Yin Z."/>
            <person name="Huang L."/>
        </authorList>
    </citation>
    <scope>NUCLEOTIDE SEQUENCE [LARGE SCALE GENOMIC DNA]</scope>
    <source>
        <strain evidence="4 5">03-1</strain>
    </source>
</reference>
<sequence length="471" mass="50999">MKLPTTTTTLLLPALGLLQLLSCPAPVRALPNHQFDDFFPGWNGMIQDILRYNCSAPYSYYLAGETGPSGQVYMVFEVIECVLQQFPEFRKSEMAGSAVILGLLPSTLQNLGSTSAETSLLGLRRPVLALLCAIGSPAVRRMTGGGFLKTISKVMVKARHDEASVFVMPGLSSTRIPAMYWLWVSILEYILVGGAVANVISLTYQLGVHAVVVFSPKTLILLPLWTALAVVIHVGGVIALYMRSPKIWEWRKENIWFQVTTWMLSIGTVAHTVFGTLIMSSLLFFSVADSVTIVARTDTIHRDVPRAQLQRQVPAQVEDARLARRVPKRGLAPQRADAQPRHRGRDDDPARVLDGGALLQQGREQPDGVEDGPHVQVHDFREGAVRVRVEGLAPRGPRVGEEYVHVARVLPDAVQEGLDTLDGAAVRGDGDGLGAGGEVGQGVEELDCVLAGLGLAGGDEDFGAACLEESR</sequence>
<evidence type="ECO:0000256" key="1">
    <source>
        <dbReference type="SAM" id="MobiDB-lite"/>
    </source>
</evidence>
<keyword evidence="2" id="KW-0472">Membrane</keyword>
<dbReference type="Proteomes" id="UP000283895">
    <property type="component" value="Unassembled WGS sequence"/>
</dbReference>
<feature type="transmembrane region" description="Helical" evidence="2">
    <location>
        <begin position="178"/>
        <end position="200"/>
    </location>
</feature>